<gene>
    <name evidence="1" type="ORF">ALEPTO_LOCUS3288</name>
</gene>
<dbReference type="OrthoDB" id="2416510at2759"/>
<dbReference type="Proteomes" id="UP000789508">
    <property type="component" value="Unassembled WGS sequence"/>
</dbReference>
<evidence type="ECO:0000313" key="2">
    <source>
        <dbReference type="Proteomes" id="UP000789508"/>
    </source>
</evidence>
<keyword evidence="2" id="KW-1185">Reference proteome</keyword>
<accession>A0A9N9EWN4</accession>
<dbReference type="EMBL" id="CAJVPS010000595">
    <property type="protein sequence ID" value="CAG8497091.1"/>
    <property type="molecule type" value="Genomic_DNA"/>
</dbReference>
<evidence type="ECO:0000313" key="1">
    <source>
        <dbReference type="EMBL" id="CAG8497091.1"/>
    </source>
</evidence>
<reference evidence="1" key="1">
    <citation type="submission" date="2021-06" db="EMBL/GenBank/DDBJ databases">
        <authorList>
            <person name="Kallberg Y."/>
            <person name="Tangrot J."/>
            <person name="Rosling A."/>
        </authorList>
    </citation>
    <scope>NUCLEOTIDE SEQUENCE</scope>
    <source>
        <strain evidence="1">FL130A</strain>
    </source>
</reference>
<name>A0A9N9EWN4_9GLOM</name>
<protein>
    <submittedName>
        <fullName evidence="1">4405_t:CDS:1</fullName>
    </submittedName>
</protein>
<dbReference type="AlphaFoldDB" id="A0A9N9EWN4"/>
<sequence>MVGDDLKEEVKKLVHTAIDLKFTIFNENVFYQVARLKERSDLNTQQKITSVFSLLVPEVKKITDQRPRVADYYKTETSVSILESISTDEIIILKKKLKAFALDAFAELPKKNLPGFGIRPIFLKEPFKLVLDLIDTIFEPESIKNAFDIFKNVVESTNGNYGLEFLLEKALEGEKSRLKELLIRLTNHFNKLVVGIPNKQISPTETETVLNRIGTYIQQVLPSTPPPESPENPNPMSLLSLFKKHLESEEMKKKFLSDKVEVITKHFSPSKKEKTGSIPKSRLTHFKGTVIAQKNKGQISHTFSVLRDSKGSDKLAIRNSQKWVDPNLTGVRQKLQASYQGKIRFQSLTTEQIVKERFDKVDKVEIVKLEGLAQREVAKKIFDYVENSKEK</sequence>
<proteinExistence type="predicted"/>
<comment type="caution">
    <text evidence="1">The sequence shown here is derived from an EMBL/GenBank/DDBJ whole genome shotgun (WGS) entry which is preliminary data.</text>
</comment>
<organism evidence="1 2">
    <name type="scientific">Ambispora leptoticha</name>
    <dbReference type="NCBI Taxonomy" id="144679"/>
    <lineage>
        <taxon>Eukaryota</taxon>
        <taxon>Fungi</taxon>
        <taxon>Fungi incertae sedis</taxon>
        <taxon>Mucoromycota</taxon>
        <taxon>Glomeromycotina</taxon>
        <taxon>Glomeromycetes</taxon>
        <taxon>Archaeosporales</taxon>
        <taxon>Ambisporaceae</taxon>
        <taxon>Ambispora</taxon>
    </lineage>
</organism>